<evidence type="ECO:0000313" key="4">
    <source>
        <dbReference type="Proteomes" id="UP000053462"/>
    </source>
</evidence>
<dbReference type="PANTHER" id="PTHR34703:SF1">
    <property type="entry name" value="ANTIPORTER SUBUNIT MNHG2-RELATED"/>
    <property type="match status" value="1"/>
</dbReference>
<name>A0A117ITR9_9EURY</name>
<keyword evidence="2" id="KW-1133">Transmembrane helix</keyword>
<feature type="region of interest" description="Disordered" evidence="1">
    <location>
        <begin position="114"/>
        <end position="139"/>
    </location>
</feature>
<evidence type="ECO:0008006" key="5">
    <source>
        <dbReference type="Google" id="ProtNLM"/>
    </source>
</evidence>
<dbReference type="OrthoDB" id="19138at2157"/>
<dbReference type="PANTHER" id="PTHR34703">
    <property type="entry name" value="ANTIPORTER SUBUNIT MNHG2-RELATED"/>
    <property type="match status" value="1"/>
</dbReference>
<feature type="transmembrane region" description="Helical" evidence="2">
    <location>
        <begin position="39"/>
        <end position="59"/>
    </location>
</feature>
<dbReference type="NCBIfam" id="NF009314">
    <property type="entry name" value="PRK12674.1-2"/>
    <property type="match status" value="1"/>
</dbReference>
<sequence length="139" mass="14839">MNALAAIGEALVLIGTFFYLLSALGLIRMPDVYNRMQTSTKSATLGSLGVMVGVGIWALGTDFGSAAWLTKTVVIAIFLLLTNPISAHALIRAAYKSGVPLWEGSVVDKYREHLEGKEREEVEAPAASEETPAEEGGEE</sequence>
<feature type="transmembrane region" description="Helical" evidence="2">
    <location>
        <begin position="6"/>
        <end position="27"/>
    </location>
</feature>
<dbReference type="Pfam" id="PF03334">
    <property type="entry name" value="PhaG_MnhG_YufB"/>
    <property type="match status" value="1"/>
</dbReference>
<evidence type="ECO:0000256" key="2">
    <source>
        <dbReference type="SAM" id="Phobius"/>
    </source>
</evidence>
<dbReference type="Proteomes" id="UP000053462">
    <property type="component" value="Unassembled WGS sequence"/>
</dbReference>
<dbReference type="GO" id="GO:0015385">
    <property type="term" value="F:sodium:proton antiporter activity"/>
    <property type="evidence" value="ECO:0007669"/>
    <property type="project" value="TreeGrafter"/>
</dbReference>
<protein>
    <recommendedName>
        <fullName evidence="5">Cation:proton antiporter</fullName>
    </recommendedName>
</protein>
<evidence type="ECO:0000256" key="1">
    <source>
        <dbReference type="SAM" id="MobiDB-lite"/>
    </source>
</evidence>
<keyword evidence="2" id="KW-0812">Transmembrane</keyword>
<dbReference type="RefSeq" id="WP_058938675.1">
    <property type="nucleotide sequence ID" value="NZ_LLYW01000018.1"/>
</dbReference>
<keyword evidence="2" id="KW-0472">Membrane</keyword>
<dbReference type="STRING" id="227598.APY94_05485"/>
<dbReference type="NCBIfam" id="TIGR01300">
    <property type="entry name" value="CPA3_mnhG_phaG"/>
    <property type="match status" value="1"/>
</dbReference>
<comment type="caution">
    <text evidence="3">The sequence shown here is derived from an EMBL/GenBank/DDBJ whole genome shotgun (WGS) entry which is preliminary data.</text>
</comment>
<accession>A0A117ITR9</accession>
<reference evidence="3 4" key="1">
    <citation type="submission" date="2015-10" db="EMBL/GenBank/DDBJ databases">
        <title>Draft genome sequence of Thermococcus celericrescens strain DSM 17994.</title>
        <authorList>
            <person name="Hong S.-J."/>
            <person name="Park C.-E."/>
            <person name="Shin J.-H."/>
        </authorList>
    </citation>
    <scope>NUCLEOTIDE SEQUENCE [LARGE SCALE GENOMIC DNA]</scope>
    <source>
        <strain evidence="3 4">DSM 17994</strain>
    </source>
</reference>
<dbReference type="EMBL" id="LLYW01000018">
    <property type="protein sequence ID" value="KUH33646.1"/>
    <property type="molecule type" value="Genomic_DNA"/>
</dbReference>
<evidence type="ECO:0000313" key="3">
    <source>
        <dbReference type="EMBL" id="KUH33646.1"/>
    </source>
</evidence>
<gene>
    <name evidence="3" type="ORF">APY94_05485</name>
</gene>
<proteinExistence type="predicted"/>
<dbReference type="AlphaFoldDB" id="A0A117ITR9"/>
<organism evidence="3 4">
    <name type="scientific">Thermococcus celericrescens</name>
    <dbReference type="NCBI Taxonomy" id="227598"/>
    <lineage>
        <taxon>Archaea</taxon>
        <taxon>Methanobacteriati</taxon>
        <taxon>Methanobacteriota</taxon>
        <taxon>Thermococci</taxon>
        <taxon>Thermococcales</taxon>
        <taxon>Thermococcaceae</taxon>
        <taxon>Thermococcus</taxon>
    </lineage>
</organism>
<keyword evidence="4" id="KW-1185">Reference proteome</keyword>
<feature type="transmembrane region" description="Helical" evidence="2">
    <location>
        <begin position="65"/>
        <end position="82"/>
    </location>
</feature>
<dbReference type="InterPro" id="IPR005133">
    <property type="entry name" value="PhaG_MnhG_YufB"/>
</dbReference>